<accession>A0ABT8QZ79</accession>
<dbReference type="InterPro" id="IPR007833">
    <property type="entry name" value="Capsule_polysaccharide_synth"/>
</dbReference>
<evidence type="ECO:0000313" key="1">
    <source>
        <dbReference type="EMBL" id="MDO1445143.1"/>
    </source>
</evidence>
<dbReference type="RefSeq" id="WP_302035937.1">
    <property type="nucleotide sequence ID" value="NZ_JAUKPO010000001.1"/>
</dbReference>
<dbReference type="Pfam" id="PF05159">
    <property type="entry name" value="Capsule_synth"/>
    <property type="match status" value="1"/>
</dbReference>
<gene>
    <name evidence="1" type="ORF">Q0590_02720</name>
</gene>
<organism evidence="1 2">
    <name type="scientific">Rhodocytophaga aerolata</name>
    <dbReference type="NCBI Taxonomy" id="455078"/>
    <lineage>
        <taxon>Bacteria</taxon>
        <taxon>Pseudomonadati</taxon>
        <taxon>Bacteroidota</taxon>
        <taxon>Cytophagia</taxon>
        <taxon>Cytophagales</taxon>
        <taxon>Rhodocytophagaceae</taxon>
        <taxon>Rhodocytophaga</taxon>
    </lineage>
</organism>
<evidence type="ECO:0000313" key="2">
    <source>
        <dbReference type="Proteomes" id="UP001168528"/>
    </source>
</evidence>
<comment type="caution">
    <text evidence="1">The sequence shown here is derived from an EMBL/GenBank/DDBJ whole genome shotgun (WGS) entry which is preliminary data.</text>
</comment>
<name>A0ABT8QZ79_9BACT</name>
<reference evidence="1" key="1">
    <citation type="submission" date="2023-07" db="EMBL/GenBank/DDBJ databases">
        <title>The genome sequence of Rhodocytophaga aerolata KACC 12507.</title>
        <authorList>
            <person name="Zhang X."/>
        </authorList>
    </citation>
    <scope>NUCLEOTIDE SEQUENCE</scope>
    <source>
        <strain evidence="1">KACC 12507</strain>
    </source>
</reference>
<proteinExistence type="predicted"/>
<sequence length="455" mass="53020">MKPNVLFFARDYQSEFFPYLKSDNYHSILITLTLKEKRHIQKLGYEVHGCFEEVYDELSTDNIPPSYLQSSLCSDRYLRVLSLSNRIKILGKEIHFWAQILDKYRPNLIVNETIAIEISEVLYLEAEKRNIKYVSWMSFPIKNLFYWQTVPIHNSLSQEVFNTHPSRSSIEISRQHILNVKSGKGKPFYISSIKSRFYAKSLAKNLYWLAKTFLINLQYRDKTKNIAIFGENTGLYKSALLNVFNSLFRSYDKISDANGFEYIFYPLHYEPEAAISYMAEFYDNQTATIEYISKCLKLNQVLIIKEHPQQPGMLLSPRFQDLRKRLSNILYLPAEYPTHQLINNSKAVITLTSTAGFEGLIQGKPVVVLGQVFYDKYPYINKIESFDDLKKLIHTDNYIYPDDVAMETFLAQMIDYCYKGNPYPHSDLYSEANLHNIVSAIETELKKVLVAKEAV</sequence>
<protein>
    <recommendedName>
        <fullName evidence="3">Capsular biosynthesis protein</fullName>
    </recommendedName>
</protein>
<dbReference type="EMBL" id="JAUKPO010000001">
    <property type="protein sequence ID" value="MDO1445143.1"/>
    <property type="molecule type" value="Genomic_DNA"/>
</dbReference>
<dbReference type="InterPro" id="IPR043148">
    <property type="entry name" value="TagF_C"/>
</dbReference>
<keyword evidence="2" id="KW-1185">Reference proteome</keyword>
<dbReference type="Proteomes" id="UP001168528">
    <property type="component" value="Unassembled WGS sequence"/>
</dbReference>
<dbReference type="Gene3D" id="3.40.50.12580">
    <property type="match status" value="1"/>
</dbReference>
<evidence type="ECO:0008006" key="3">
    <source>
        <dbReference type="Google" id="ProtNLM"/>
    </source>
</evidence>